<feature type="domain" description="USP" evidence="1">
    <location>
        <begin position="1"/>
        <end position="267"/>
    </location>
</feature>
<gene>
    <name evidence="2" type="ORF">DSPE1174_LOCUS12472</name>
</gene>
<dbReference type="PROSITE" id="PS00973">
    <property type="entry name" value="USP_2"/>
    <property type="match status" value="1"/>
</dbReference>
<evidence type="ECO:0000259" key="1">
    <source>
        <dbReference type="PROSITE" id="PS50235"/>
    </source>
</evidence>
<dbReference type="SUPFAM" id="SSF54001">
    <property type="entry name" value="Cysteine proteinases"/>
    <property type="match status" value="1"/>
</dbReference>
<accession>A0A7S2FXJ1</accession>
<reference evidence="2" key="1">
    <citation type="submission" date="2021-01" db="EMBL/GenBank/DDBJ databases">
        <authorList>
            <person name="Corre E."/>
            <person name="Pelletier E."/>
            <person name="Niang G."/>
            <person name="Scheremetjew M."/>
            <person name="Finn R."/>
            <person name="Kale V."/>
            <person name="Holt S."/>
            <person name="Cochrane G."/>
            <person name="Meng A."/>
            <person name="Brown T."/>
            <person name="Cohen L."/>
        </authorList>
    </citation>
    <scope>NUCLEOTIDE SEQUENCE</scope>
    <source>
        <strain evidence="2">CCMP1381</strain>
    </source>
</reference>
<dbReference type="Gene3D" id="3.90.70.10">
    <property type="entry name" value="Cysteine proteinases"/>
    <property type="match status" value="1"/>
</dbReference>
<dbReference type="GO" id="GO:0016579">
    <property type="term" value="P:protein deubiquitination"/>
    <property type="evidence" value="ECO:0007669"/>
    <property type="project" value="InterPro"/>
</dbReference>
<dbReference type="InterPro" id="IPR028889">
    <property type="entry name" value="USP"/>
</dbReference>
<dbReference type="Pfam" id="PF00443">
    <property type="entry name" value="UCH"/>
    <property type="match status" value="1"/>
</dbReference>
<dbReference type="EMBL" id="HBGS01024535">
    <property type="protein sequence ID" value="CAD9416541.1"/>
    <property type="molecule type" value="Transcribed_RNA"/>
</dbReference>
<dbReference type="GO" id="GO:0004843">
    <property type="term" value="F:cysteine-type deubiquitinase activity"/>
    <property type="evidence" value="ECO:0007669"/>
    <property type="project" value="InterPro"/>
</dbReference>
<dbReference type="GO" id="GO:0005829">
    <property type="term" value="C:cytosol"/>
    <property type="evidence" value="ECO:0007669"/>
    <property type="project" value="TreeGrafter"/>
</dbReference>
<dbReference type="InterPro" id="IPR001394">
    <property type="entry name" value="Peptidase_C19_UCH"/>
</dbReference>
<sequence length="289" mass="32847">MQLGVGSALALTFKALVDETERPVSARSLCHALGVNVREQQDAQEFRAALFDYLTSELEPAQGQALEAPFRGKLRHRLNCPDVDFSKVWDEPFVDLPLEVKGSTSIKGALKRFVRQEEMEYRVNKEDKHRERAVKDCRIAHAPEVLQFQLKRFAYDMESQRMVKLGDRLSFDQELDLSPYMSDDGDSNEETLYLLHSVIIHVGDSDQGHYYSYVRTTLPTRGGWTRFDDTRVSEGVRWSQVLSDGKGGRASLDGVSRNAYLLQYVRRDAIPALLHYGDERGSLAADTTR</sequence>
<dbReference type="GO" id="GO:0005634">
    <property type="term" value="C:nucleus"/>
    <property type="evidence" value="ECO:0007669"/>
    <property type="project" value="TreeGrafter"/>
</dbReference>
<dbReference type="InterPro" id="IPR050164">
    <property type="entry name" value="Peptidase_C19"/>
</dbReference>
<protein>
    <recommendedName>
        <fullName evidence="1">USP domain-containing protein</fullName>
    </recommendedName>
</protein>
<proteinExistence type="predicted"/>
<dbReference type="AlphaFoldDB" id="A0A7S2FXJ1"/>
<dbReference type="PANTHER" id="PTHR24006">
    <property type="entry name" value="UBIQUITIN CARBOXYL-TERMINAL HYDROLASE"/>
    <property type="match status" value="1"/>
</dbReference>
<evidence type="ECO:0000313" key="2">
    <source>
        <dbReference type="EMBL" id="CAD9416541.1"/>
    </source>
</evidence>
<dbReference type="InterPro" id="IPR038765">
    <property type="entry name" value="Papain-like_cys_pep_sf"/>
</dbReference>
<dbReference type="InterPro" id="IPR018200">
    <property type="entry name" value="USP_CS"/>
</dbReference>
<dbReference type="PROSITE" id="PS50235">
    <property type="entry name" value="USP_3"/>
    <property type="match status" value="1"/>
</dbReference>
<organism evidence="2">
    <name type="scientific">Octactis speculum</name>
    <dbReference type="NCBI Taxonomy" id="3111310"/>
    <lineage>
        <taxon>Eukaryota</taxon>
        <taxon>Sar</taxon>
        <taxon>Stramenopiles</taxon>
        <taxon>Ochrophyta</taxon>
        <taxon>Dictyochophyceae</taxon>
        <taxon>Dictyochales</taxon>
        <taxon>Dictyochaceae</taxon>
        <taxon>Octactis</taxon>
    </lineage>
</organism>
<name>A0A7S2FXJ1_9STRA</name>